<dbReference type="EMBL" id="RCBY01000277">
    <property type="protein sequence ID" value="RQH26179.1"/>
    <property type="molecule type" value="Genomic_DNA"/>
</dbReference>
<evidence type="ECO:0000313" key="2">
    <source>
        <dbReference type="Proteomes" id="UP000269154"/>
    </source>
</evidence>
<evidence type="ECO:0000313" key="1">
    <source>
        <dbReference type="EMBL" id="RQH26179.1"/>
    </source>
</evidence>
<reference evidence="1 2" key="1">
    <citation type="journal article" date="2018" name="ACS Chem. Biol.">
        <title>Ketoreductase domain dysfunction expands chemodiversity: malyngamide biosynthesis in the cyanobacterium Okeania hirsuta.</title>
        <authorList>
            <person name="Moss N.A."/>
            <person name="Leao T."/>
            <person name="Rankin M."/>
            <person name="McCullough T.M."/>
            <person name="Qu P."/>
            <person name="Korobeynikov A."/>
            <person name="Smith J.L."/>
            <person name="Gerwick L."/>
            <person name="Gerwick W.H."/>
        </authorList>
    </citation>
    <scope>NUCLEOTIDE SEQUENCE [LARGE SCALE GENOMIC DNA]</scope>
    <source>
        <strain evidence="1 2">PAB10Feb10-1</strain>
    </source>
</reference>
<keyword evidence="2" id="KW-1185">Reference proteome</keyword>
<sequence>MQYTFELLGISPILHFFNHQQKLQVEKNLTVEYLGNHECSLDVFIKSVENVSTNRGWRVDKVVETVINFWMNNPDSIQYWNSRLKDAGEENLLVARVGDIKSLRQSFELLLNN</sequence>
<comment type="caution">
    <text evidence="1">The sequence shown here is derived from an EMBL/GenBank/DDBJ whole genome shotgun (WGS) entry which is preliminary data.</text>
</comment>
<protein>
    <submittedName>
        <fullName evidence="1">Uncharacterized protein</fullName>
    </submittedName>
</protein>
<name>A0A3N6Q735_9CYAN</name>
<organism evidence="1 2">
    <name type="scientific">Okeania hirsuta</name>
    <dbReference type="NCBI Taxonomy" id="1458930"/>
    <lineage>
        <taxon>Bacteria</taxon>
        <taxon>Bacillati</taxon>
        <taxon>Cyanobacteriota</taxon>
        <taxon>Cyanophyceae</taxon>
        <taxon>Oscillatoriophycideae</taxon>
        <taxon>Oscillatoriales</taxon>
        <taxon>Microcoleaceae</taxon>
        <taxon>Okeania</taxon>
    </lineage>
</organism>
<gene>
    <name evidence="1" type="ORF">D5R40_28420</name>
</gene>
<dbReference type="Proteomes" id="UP000269154">
    <property type="component" value="Unassembled WGS sequence"/>
</dbReference>
<proteinExistence type="predicted"/>
<dbReference type="AlphaFoldDB" id="A0A3N6Q735"/>
<accession>A0A3N6Q735</accession>
<dbReference type="RefSeq" id="WP_124142834.1">
    <property type="nucleotide sequence ID" value="NZ_CAWOKI010000090.1"/>
</dbReference>
<dbReference type="OrthoDB" id="560781at2"/>